<feature type="region of interest" description="Disordered" evidence="8">
    <location>
        <begin position="461"/>
        <end position="481"/>
    </location>
</feature>
<evidence type="ECO:0000256" key="2">
    <source>
        <dbReference type="ARBA" id="ARBA00005891"/>
    </source>
</evidence>
<sequence length="543" mass="60784">MASISRRAMAEAVASSSARIRPLASSPAATAARCFLATPSRSLATSSAAAAPKKQLSGRGKERFNFNTSLSMTDDPDPDHVNFRLVSAAEVANYREPPTRVKMLVRDFIDDSLYNPHYGYFSKNVTIFTPPTASGYDFSSFRDQAAFQEAVAERYEAEYGGAGEGLSRQVWHTPTELFKPYFARALTSAILSQYKLNHFPHEDLIIYEVGAGNGSFMADTLSFLRDEHPEVFARTKYRIIEISAALAGAQQARAKKEGFPNIEVINQDVFKWQGGGDQPCFVIANEVFDNFAHDMIRYDMVTLQPHQAVVSIDRHGDFSLLYEPVTDPLLRRVLAYRRLLPPSTNTQPPLSKPMLASSTLRSVYSQMPFVPNLSPPDFIPTKAIAFLERMRDQLPRHRLLVSDFSELPDAVPGRNGPVVQTRYGTNMVPCETFLVKQGYFDIFFPTDFELLRDTYSLIMNSPSRRDEAPPPKEAKAKGKAQSRLGSEFFSSTGVRGFRRRSIGVYPQTEFIQKFGGKDIVQATRTRDGQSPMLGMYHNAKILF</sequence>
<gene>
    <name evidence="9" type="primary">SPAC25A8.03c</name>
    <name evidence="9" type="ORF">LOC62_06G008313</name>
</gene>
<accession>A0AAF0YEA8</accession>
<dbReference type="GO" id="GO:0005739">
    <property type="term" value="C:mitochondrion"/>
    <property type="evidence" value="ECO:0007669"/>
    <property type="project" value="UniProtKB-SubCell"/>
</dbReference>
<evidence type="ECO:0000313" key="10">
    <source>
        <dbReference type="Proteomes" id="UP000827549"/>
    </source>
</evidence>
<dbReference type="GO" id="GO:0035243">
    <property type="term" value="F:protein-arginine omega-N symmetric methyltransferase activity"/>
    <property type="evidence" value="ECO:0007669"/>
    <property type="project" value="UniProtKB-EC"/>
</dbReference>
<comment type="catalytic activity">
    <reaction evidence="6 7">
        <text>L-arginyl-[protein] + 2 S-adenosyl-L-methionine = N(omega),N(omega)'-dimethyl-L-arginyl-[protein] + 2 S-adenosyl-L-homocysteine + 2 H(+)</text>
        <dbReference type="Rhea" id="RHEA:48108"/>
        <dbReference type="Rhea" id="RHEA-COMP:10532"/>
        <dbReference type="Rhea" id="RHEA-COMP:11992"/>
        <dbReference type="ChEBI" id="CHEBI:15378"/>
        <dbReference type="ChEBI" id="CHEBI:29965"/>
        <dbReference type="ChEBI" id="CHEBI:57856"/>
        <dbReference type="ChEBI" id="CHEBI:59789"/>
        <dbReference type="ChEBI" id="CHEBI:88221"/>
        <dbReference type="EC" id="2.1.1.320"/>
    </reaction>
</comment>
<evidence type="ECO:0000313" key="9">
    <source>
        <dbReference type="EMBL" id="WOO84802.1"/>
    </source>
</evidence>
<comment type="function">
    <text evidence="7">Arginine methyltransferase involved in the assembly or stability of mitochondrial NADH:ubiquinone oxidoreductase complex (complex I).</text>
</comment>
<evidence type="ECO:0000256" key="5">
    <source>
        <dbReference type="ARBA" id="ARBA00023128"/>
    </source>
</evidence>
<dbReference type="SUPFAM" id="SSF53335">
    <property type="entry name" value="S-adenosyl-L-methionine-dependent methyltransferases"/>
    <property type="match status" value="1"/>
</dbReference>
<evidence type="ECO:0000256" key="4">
    <source>
        <dbReference type="ARBA" id="ARBA00022679"/>
    </source>
</evidence>
<dbReference type="InterPro" id="IPR003788">
    <property type="entry name" value="NDUFAF7"/>
</dbReference>
<organism evidence="9 10">
    <name type="scientific">Vanrija pseudolonga</name>
    <dbReference type="NCBI Taxonomy" id="143232"/>
    <lineage>
        <taxon>Eukaryota</taxon>
        <taxon>Fungi</taxon>
        <taxon>Dikarya</taxon>
        <taxon>Basidiomycota</taxon>
        <taxon>Agaricomycotina</taxon>
        <taxon>Tremellomycetes</taxon>
        <taxon>Trichosporonales</taxon>
        <taxon>Trichosporonaceae</taxon>
        <taxon>Vanrija</taxon>
    </lineage>
</organism>
<dbReference type="GeneID" id="87811479"/>
<comment type="similarity">
    <text evidence="2 7">Belongs to the NDUFAF7 family.</text>
</comment>
<protein>
    <recommendedName>
        <fullName evidence="7">Protein arginine methyltransferase NDUFAF7</fullName>
        <ecNumber evidence="7">2.1.1.320</ecNumber>
    </recommendedName>
</protein>
<dbReference type="GO" id="GO:0032259">
    <property type="term" value="P:methylation"/>
    <property type="evidence" value="ECO:0007669"/>
    <property type="project" value="UniProtKB-KW"/>
</dbReference>
<dbReference type="PANTHER" id="PTHR12049:SF5">
    <property type="entry name" value="PROTEIN ARGININE METHYLTRANSFERASE NDUFAF7 HOMOLOG, MITOCHONDRIAL"/>
    <property type="match status" value="1"/>
</dbReference>
<dbReference type="PANTHER" id="PTHR12049">
    <property type="entry name" value="PROTEIN ARGININE METHYLTRANSFERASE NDUFAF7, MITOCHONDRIAL"/>
    <property type="match status" value="1"/>
</dbReference>
<name>A0AAF0YEA8_9TREE</name>
<dbReference type="Gene3D" id="3.40.50.12710">
    <property type="match status" value="1"/>
</dbReference>
<evidence type="ECO:0000256" key="1">
    <source>
        <dbReference type="ARBA" id="ARBA00004173"/>
    </source>
</evidence>
<evidence type="ECO:0000256" key="7">
    <source>
        <dbReference type="RuleBase" id="RU364114"/>
    </source>
</evidence>
<keyword evidence="10" id="KW-1185">Reference proteome</keyword>
<dbReference type="CDD" id="cd02440">
    <property type="entry name" value="AdoMet_MTases"/>
    <property type="match status" value="1"/>
</dbReference>
<dbReference type="AlphaFoldDB" id="A0AAF0YEA8"/>
<reference evidence="9" key="1">
    <citation type="submission" date="2023-10" db="EMBL/GenBank/DDBJ databases">
        <authorList>
            <person name="Noh H."/>
        </authorList>
    </citation>
    <scope>NUCLEOTIDE SEQUENCE</scope>
    <source>
        <strain evidence="9">DUCC4014</strain>
    </source>
</reference>
<keyword evidence="5 7" id="KW-0496">Mitochondrion</keyword>
<keyword evidence="4 7" id="KW-0808">Transferase</keyword>
<feature type="compositionally biased region" description="Basic and acidic residues" evidence="8">
    <location>
        <begin position="463"/>
        <end position="476"/>
    </location>
</feature>
<dbReference type="Pfam" id="PF02636">
    <property type="entry name" value="Methyltransf_28"/>
    <property type="match status" value="1"/>
</dbReference>
<proteinExistence type="inferred from homology"/>
<dbReference type="EC" id="2.1.1.320" evidence="7"/>
<keyword evidence="3 7" id="KW-0489">Methyltransferase</keyword>
<evidence type="ECO:0000256" key="3">
    <source>
        <dbReference type="ARBA" id="ARBA00022603"/>
    </source>
</evidence>
<dbReference type="Proteomes" id="UP000827549">
    <property type="component" value="Chromosome 6"/>
</dbReference>
<dbReference type="EMBL" id="CP086719">
    <property type="protein sequence ID" value="WOO84802.1"/>
    <property type="molecule type" value="Genomic_DNA"/>
</dbReference>
<dbReference type="RefSeq" id="XP_062630828.1">
    <property type="nucleotide sequence ID" value="XM_062774844.1"/>
</dbReference>
<evidence type="ECO:0000256" key="8">
    <source>
        <dbReference type="SAM" id="MobiDB-lite"/>
    </source>
</evidence>
<dbReference type="InterPro" id="IPR029063">
    <property type="entry name" value="SAM-dependent_MTases_sf"/>
</dbReference>
<evidence type="ECO:0000256" key="6">
    <source>
        <dbReference type="ARBA" id="ARBA00048612"/>
    </source>
</evidence>
<dbReference type="InterPro" id="IPR038375">
    <property type="entry name" value="NDUFAF7_sf"/>
</dbReference>
<comment type="subcellular location">
    <subcellularLocation>
        <location evidence="1 7">Mitochondrion</location>
    </subcellularLocation>
</comment>